<feature type="region of interest" description="Disordered" evidence="1">
    <location>
        <begin position="104"/>
        <end position="125"/>
    </location>
</feature>
<evidence type="ECO:0000313" key="2">
    <source>
        <dbReference type="EMBL" id="KAF2492457.1"/>
    </source>
</evidence>
<proteinExistence type="predicted"/>
<evidence type="ECO:0000256" key="1">
    <source>
        <dbReference type="SAM" id="MobiDB-lite"/>
    </source>
</evidence>
<feature type="compositionally biased region" description="Basic and acidic residues" evidence="1">
    <location>
        <begin position="27"/>
        <end position="44"/>
    </location>
</feature>
<feature type="compositionally biased region" description="Pro residues" evidence="1">
    <location>
        <begin position="222"/>
        <end position="231"/>
    </location>
</feature>
<feature type="compositionally biased region" description="Low complexity" evidence="1">
    <location>
        <begin position="104"/>
        <end position="114"/>
    </location>
</feature>
<feature type="compositionally biased region" description="Polar residues" evidence="1">
    <location>
        <begin position="1"/>
        <end position="11"/>
    </location>
</feature>
<protein>
    <submittedName>
        <fullName evidence="2">Uncharacterized protein</fullName>
    </submittedName>
</protein>
<gene>
    <name evidence="2" type="ORF">BU16DRAFT_584539</name>
</gene>
<accession>A0A6A6QNH9</accession>
<dbReference type="Proteomes" id="UP000799750">
    <property type="component" value="Unassembled WGS sequence"/>
</dbReference>
<dbReference type="EMBL" id="MU004194">
    <property type="protein sequence ID" value="KAF2492457.1"/>
    <property type="molecule type" value="Genomic_DNA"/>
</dbReference>
<dbReference type="AlphaFoldDB" id="A0A6A6QNH9"/>
<evidence type="ECO:0000313" key="3">
    <source>
        <dbReference type="Proteomes" id="UP000799750"/>
    </source>
</evidence>
<feature type="region of interest" description="Disordered" evidence="1">
    <location>
        <begin position="1"/>
        <end position="80"/>
    </location>
</feature>
<organism evidence="2 3">
    <name type="scientific">Lophium mytilinum</name>
    <dbReference type="NCBI Taxonomy" id="390894"/>
    <lineage>
        <taxon>Eukaryota</taxon>
        <taxon>Fungi</taxon>
        <taxon>Dikarya</taxon>
        <taxon>Ascomycota</taxon>
        <taxon>Pezizomycotina</taxon>
        <taxon>Dothideomycetes</taxon>
        <taxon>Pleosporomycetidae</taxon>
        <taxon>Mytilinidiales</taxon>
        <taxon>Mytilinidiaceae</taxon>
        <taxon>Lophium</taxon>
    </lineage>
</organism>
<reference evidence="2" key="1">
    <citation type="journal article" date="2020" name="Stud. Mycol.">
        <title>101 Dothideomycetes genomes: a test case for predicting lifestyles and emergence of pathogens.</title>
        <authorList>
            <person name="Haridas S."/>
            <person name="Albert R."/>
            <person name="Binder M."/>
            <person name="Bloem J."/>
            <person name="Labutti K."/>
            <person name="Salamov A."/>
            <person name="Andreopoulos B."/>
            <person name="Baker S."/>
            <person name="Barry K."/>
            <person name="Bills G."/>
            <person name="Bluhm B."/>
            <person name="Cannon C."/>
            <person name="Castanera R."/>
            <person name="Culley D."/>
            <person name="Daum C."/>
            <person name="Ezra D."/>
            <person name="Gonzalez J."/>
            <person name="Henrissat B."/>
            <person name="Kuo A."/>
            <person name="Liang C."/>
            <person name="Lipzen A."/>
            <person name="Lutzoni F."/>
            <person name="Magnuson J."/>
            <person name="Mondo S."/>
            <person name="Nolan M."/>
            <person name="Ohm R."/>
            <person name="Pangilinan J."/>
            <person name="Park H.-J."/>
            <person name="Ramirez L."/>
            <person name="Alfaro M."/>
            <person name="Sun H."/>
            <person name="Tritt A."/>
            <person name="Yoshinaga Y."/>
            <person name="Zwiers L.-H."/>
            <person name="Turgeon B."/>
            <person name="Goodwin S."/>
            <person name="Spatafora J."/>
            <person name="Crous P."/>
            <person name="Grigoriev I."/>
        </authorList>
    </citation>
    <scope>NUCLEOTIDE SEQUENCE</scope>
    <source>
        <strain evidence="2">CBS 269.34</strain>
    </source>
</reference>
<feature type="region of interest" description="Disordered" evidence="1">
    <location>
        <begin position="182"/>
        <end position="231"/>
    </location>
</feature>
<sequence>MAPRNKTTSPRPSLDRAPAGRRSNRGSTKEKTEEATKKQAEREAVAFPATPRSAPKVDTSSPDVSDFGTPQAASTPKHDESLAIAPRIEAQPAVNPSVAQISAASATIAQSPSSGLAVGTRTAVSKPVETLLTPSGLRVLATPSRRLKSPNALPVGWNSPLPPDDASVWESPRFDDASVWESPRFGTSAAPPAESSEGPRKRQKTTQDQSSQRAVHDSSAPSPAPRIPPPFKVIRITQGGATEDIHVFADVLAHYSAVVRDQLKADPFSTMPIEAIGFDKCTIMRYIQCFSPNPRIDLPTFDWVEVDVGTPGSVAAPVMGEKRPNVGDGKCAPRCVKFPQQTAYKLVPIEWDMDSLWDLYYLALWLQTPSVCDMVVDKWISYVKERDAHLERVQYQFPEFVQSGLETARLAAVKKEDRPTFHDVWETDVAYINRLWQPEAPEPNAPASAPMEVNGARRFWVQLFLSDPEEAQKYFEKYNMCDFAPGFLQEFVPYAFEAPNRDPGWENPKNLDVKGYDAFHCAEYHDHTDRFYCGEEGSSMMQFCYEQQWEDWFQMITPEQRLAATPRLALRGTSKARRAHKFAVRRRARAMSA</sequence>
<name>A0A6A6QNH9_9PEZI</name>
<keyword evidence="3" id="KW-1185">Reference proteome</keyword>